<feature type="region of interest" description="Disordered" evidence="1">
    <location>
        <begin position="315"/>
        <end position="338"/>
    </location>
</feature>
<evidence type="ECO:0000259" key="2">
    <source>
        <dbReference type="Pfam" id="PF07596"/>
    </source>
</evidence>
<evidence type="ECO:0000313" key="4">
    <source>
        <dbReference type="Proteomes" id="UP000316714"/>
    </source>
</evidence>
<reference evidence="3 4" key="1">
    <citation type="submission" date="2019-02" db="EMBL/GenBank/DDBJ databases">
        <title>Deep-cultivation of Planctomycetes and their phenomic and genomic characterization uncovers novel biology.</title>
        <authorList>
            <person name="Wiegand S."/>
            <person name="Jogler M."/>
            <person name="Boedeker C."/>
            <person name="Pinto D."/>
            <person name="Vollmers J."/>
            <person name="Rivas-Marin E."/>
            <person name="Kohn T."/>
            <person name="Peeters S.H."/>
            <person name="Heuer A."/>
            <person name="Rast P."/>
            <person name="Oberbeckmann S."/>
            <person name="Bunk B."/>
            <person name="Jeske O."/>
            <person name="Meyerdierks A."/>
            <person name="Storesund J.E."/>
            <person name="Kallscheuer N."/>
            <person name="Luecker S."/>
            <person name="Lage O.M."/>
            <person name="Pohl T."/>
            <person name="Merkel B.J."/>
            <person name="Hornburger P."/>
            <person name="Mueller R.-W."/>
            <person name="Bruemmer F."/>
            <person name="Labrenz M."/>
            <person name="Spormann A.M."/>
            <person name="Op Den Camp H."/>
            <person name="Overmann J."/>
            <person name="Amann R."/>
            <person name="Jetten M.S.M."/>
            <person name="Mascher T."/>
            <person name="Medema M.H."/>
            <person name="Devos D.P."/>
            <person name="Kaster A.-K."/>
            <person name="Ovreas L."/>
            <person name="Rohde M."/>
            <person name="Galperin M.Y."/>
            <person name="Jogler C."/>
        </authorList>
    </citation>
    <scope>NUCLEOTIDE SEQUENCE [LARGE SCALE GENOMIC DNA]</scope>
    <source>
        <strain evidence="3 4">KOR34</strain>
    </source>
</reference>
<dbReference type="EMBL" id="SIHJ01000002">
    <property type="protein sequence ID" value="TWT33723.1"/>
    <property type="molecule type" value="Genomic_DNA"/>
</dbReference>
<name>A0A5C5V6Z0_9BACT</name>
<feature type="region of interest" description="Disordered" evidence="1">
    <location>
        <begin position="265"/>
        <end position="287"/>
    </location>
</feature>
<dbReference type="InterPro" id="IPR011453">
    <property type="entry name" value="DUF1559"/>
</dbReference>
<keyword evidence="4" id="KW-1185">Reference proteome</keyword>
<dbReference type="InterPro" id="IPR027558">
    <property type="entry name" value="Pre_pil_HX9DG_C"/>
</dbReference>
<feature type="domain" description="DUF1559" evidence="2">
    <location>
        <begin position="33"/>
        <end position="314"/>
    </location>
</feature>
<dbReference type="RefSeq" id="WP_146566581.1">
    <property type="nucleotide sequence ID" value="NZ_SIHJ01000002.1"/>
</dbReference>
<dbReference type="PANTHER" id="PTHR30093:SF2">
    <property type="entry name" value="TYPE II SECRETION SYSTEM PROTEIN H"/>
    <property type="match status" value="1"/>
</dbReference>
<dbReference type="Pfam" id="PF07963">
    <property type="entry name" value="N_methyl"/>
    <property type="match status" value="1"/>
</dbReference>
<comment type="caution">
    <text evidence="3">The sequence shown here is derived from an EMBL/GenBank/DDBJ whole genome shotgun (WGS) entry which is preliminary data.</text>
</comment>
<dbReference type="SUPFAM" id="SSF54523">
    <property type="entry name" value="Pili subunits"/>
    <property type="match status" value="1"/>
</dbReference>
<feature type="compositionally biased region" description="Basic and acidic residues" evidence="1">
    <location>
        <begin position="315"/>
        <end position="332"/>
    </location>
</feature>
<sequence>MRITSRSGFTLVELLVVIAIIGVLVALLLPAVQAAREAARRSQCKNNLKQLTLAMLMHQDTHSSLPSGGWFGQWLGDPDRGFGKNQPGGWIYNILPYVEEQQIRDMGAGLTDRGKWPVFQQRDQMPIGMMNCPTRRGPNPYPNDQGHAAFNSRRSPYHARADYAANAGDVRYLENYVVSILGTKRTPEQVLAADNWPQKLNWTSGIIASGTTIPLRAVTDGVSKTYALGERNINTNNYEDGHEHGNDWSMYCGLQDDLARSTYHYAPDDESRTPIQDTPGLDFEDRFGSAHPGGCHMSFLDGSVTMIAYDIDPEVHRRNGHRSDGGDDRATNEDPGPQ</sequence>
<dbReference type="InterPro" id="IPR012902">
    <property type="entry name" value="N_methyl_site"/>
</dbReference>
<evidence type="ECO:0000256" key="1">
    <source>
        <dbReference type="SAM" id="MobiDB-lite"/>
    </source>
</evidence>
<evidence type="ECO:0000313" key="3">
    <source>
        <dbReference type="EMBL" id="TWT33723.1"/>
    </source>
</evidence>
<dbReference type="PANTHER" id="PTHR30093">
    <property type="entry name" value="GENERAL SECRETION PATHWAY PROTEIN G"/>
    <property type="match status" value="1"/>
</dbReference>
<gene>
    <name evidence="3" type="primary">xcpT_17</name>
    <name evidence="3" type="ORF">KOR34_35560</name>
</gene>
<accession>A0A5C5V6Z0</accession>
<organism evidence="3 4">
    <name type="scientific">Posidoniimonas corsicana</name>
    <dbReference type="NCBI Taxonomy" id="1938618"/>
    <lineage>
        <taxon>Bacteria</taxon>
        <taxon>Pseudomonadati</taxon>
        <taxon>Planctomycetota</taxon>
        <taxon>Planctomycetia</taxon>
        <taxon>Pirellulales</taxon>
        <taxon>Lacipirellulaceae</taxon>
        <taxon>Posidoniimonas</taxon>
    </lineage>
</organism>
<protein>
    <submittedName>
        <fullName evidence="3">Type II secretion system protein G</fullName>
    </submittedName>
</protein>
<dbReference type="AlphaFoldDB" id="A0A5C5V6Z0"/>
<dbReference type="NCBIfam" id="TIGR02532">
    <property type="entry name" value="IV_pilin_GFxxxE"/>
    <property type="match status" value="1"/>
</dbReference>
<dbReference type="Gene3D" id="3.30.700.10">
    <property type="entry name" value="Glycoprotein, Type 4 Pilin"/>
    <property type="match status" value="1"/>
</dbReference>
<dbReference type="Pfam" id="PF07596">
    <property type="entry name" value="SBP_bac_10"/>
    <property type="match status" value="1"/>
</dbReference>
<proteinExistence type="predicted"/>
<dbReference type="PROSITE" id="PS00409">
    <property type="entry name" value="PROKAR_NTER_METHYL"/>
    <property type="match status" value="1"/>
</dbReference>
<dbReference type="OrthoDB" id="245407at2"/>
<dbReference type="Proteomes" id="UP000316714">
    <property type="component" value="Unassembled WGS sequence"/>
</dbReference>
<dbReference type="InterPro" id="IPR045584">
    <property type="entry name" value="Pilin-like"/>
</dbReference>
<dbReference type="NCBIfam" id="TIGR04294">
    <property type="entry name" value="pre_pil_HX9DG"/>
    <property type="match status" value="1"/>
</dbReference>